<dbReference type="PIRSF" id="PIRSF006135">
    <property type="entry name" value="CobU"/>
    <property type="match status" value="1"/>
</dbReference>
<dbReference type="Gene3D" id="3.40.50.300">
    <property type="entry name" value="P-loop containing nucleotide triphosphate hydrolases"/>
    <property type="match status" value="1"/>
</dbReference>
<evidence type="ECO:0000256" key="2">
    <source>
        <dbReference type="ARBA" id="ARBA00000711"/>
    </source>
</evidence>
<evidence type="ECO:0000256" key="8">
    <source>
        <dbReference type="ARBA" id="ARBA00012016"/>
    </source>
</evidence>
<sequence length="185" mass="19987">MNIVMVTGGVRSGKSAYAERLAGERSAAGSSKARVLYVATGLRYDGEMDARIDAHRTRRPAEWDTLEAAHELSAAAYAGYDVVLLDTLSAWIGNRLMAVPEDRCRDAETTNTVREQVAAYLDQLRRLPGLRAAILVTDEVGWGGVAMTPLGRWFQDVVGEANQQVAAAADEVVAVVSGLPWRLKG</sequence>
<organism evidence="18 19">
    <name type="scientific">Cohnella boryungensis</name>
    <dbReference type="NCBI Taxonomy" id="768479"/>
    <lineage>
        <taxon>Bacteria</taxon>
        <taxon>Bacillati</taxon>
        <taxon>Bacillota</taxon>
        <taxon>Bacilli</taxon>
        <taxon>Bacillales</taxon>
        <taxon>Paenibacillaceae</taxon>
        <taxon>Cohnella</taxon>
    </lineage>
</organism>
<dbReference type="GO" id="GO:0016779">
    <property type="term" value="F:nucleotidyltransferase activity"/>
    <property type="evidence" value="ECO:0007669"/>
    <property type="project" value="UniProtKB-KW"/>
</dbReference>
<dbReference type="Proteomes" id="UP001595755">
    <property type="component" value="Unassembled WGS sequence"/>
</dbReference>
<keyword evidence="12" id="KW-0547">Nucleotide-binding</keyword>
<keyword evidence="11" id="KW-0808">Transferase</keyword>
<proteinExistence type="inferred from homology"/>
<comment type="catalytic activity">
    <reaction evidence="2">
        <text>adenosylcob(III)inamide phosphate + GTP + H(+) = adenosylcob(III)inamide-GDP + diphosphate</text>
        <dbReference type="Rhea" id="RHEA:22712"/>
        <dbReference type="ChEBI" id="CHEBI:15378"/>
        <dbReference type="ChEBI" id="CHEBI:33019"/>
        <dbReference type="ChEBI" id="CHEBI:37565"/>
        <dbReference type="ChEBI" id="CHEBI:58502"/>
        <dbReference type="ChEBI" id="CHEBI:60487"/>
        <dbReference type="EC" id="2.7.7.62"/>
    </reaction>
</comment>
<evidence type="ECO:0000256" key="15">
    <source>
        <dbReference type="ARBA" id="ARBA00023134"/>
    </source>
</evidence>
<dbReference type="InterPro" id="IPR003203">
    <property type="entry name" value="CobU/CobP"/>
</dbReference>
<comment type="pathway">
    <text evidence="6">Cofactor biosynthesis; adenosylcobalamin biosynthesis; adenosylcobalamin from cob(II)yrinate a,c-diamide: step 5/7.</text>
</comment>
<name>A0ABV8S603_9BACL</name>
<keyword evidence="15" id="KW-0342">GTP-binding</keyword>
<dbReference type="Pfam" id="PF02283">
    <property type="entry name" value="CobU"/>
    <property type="match status" value="1"/>
</dbReference>
<evidence type="ECO:0000256" key="6">
    <source>
        <dbReference type="ARBA" id="ARBA00005159"/>
    </source>
</evidence>
<dbReference type="EC" id="2.7.1.156" evidence="8"/>
<protein>
    <recommendedName>
        <fullName evidence="16">Adenosylcobinamide kinase</fullName>
        <ecNumber evidence="8">2.7.1.156</ecNumber>
        <ecNumber evidence="9">2.7.7.62</ecNumber>
    </recommendedName>
    <alternativeName>
        <fullName evidence="17">Adenosylcobinamide-phosphate guanylyltransferase</fullName>
    </alternativeName>
</protein>
<comment type="pathway">
    <text evidence="5">Cofactor biosynthesis; adenosylcobalamin biosynthesis; adenosylcobalamin from cob(II)yrinate a,c-diamide: step 6/7.</text>
</comment>
<evidence type="ECO:0000256" key="16">
    <source>
        <dbReference type="ARBA" id="ARBA00029570"/>
    </source>
</evidence>
<dbReference type="RefSeq" id="WP_204604668.1">
    <property type="nucleotide sequence ID" value="NZ_JBHSED010000001.1"/>
</dbReference>
<keyword evidence="13 18" id="KW-0418">Kinase</keyword>
<evidence type="ECO:0000313" key="19">
    <source>
        <dbReference type="Proteomes" id="UP001595755"/>
    </source>
</evidence>
<evidence type="ECO:0000313" key="18">
    <source>
        <dbReference type="EMBL" id="MFC4301859.1"/>
    </source>
</evidence>
<evidence type="ECO:0000256" key="13">
    <source>
        <dbReference type="ARBA" id="ARBA00022777"/>
    </source>
</evidence>
<comment type="similarity">
    <text evidence="7">Belongs to the CobU/CobP family.</text>
</comment>
<reference evidence="19" key="1">
    <citation type="journal article" date="2019" name="Int. J. Syst. Evol. Microbiol.">
        <title>The Global Catalogue of Microorganisms (GCM) 10K type strain sequencing project: providing services to taxonomists for standard genome sequencing and annotation.</title>
        <authorList>
            <consortium name="The Broad Institute Genomics Platform"/>
            <consortium name="The Broad Institute Genome Sequencing Center for Infectious Disease"/>
            <person name="Wu L."/>
            <person name="Ma J."/>
        </authorList>
    </citation>
    <scope>NUCLEOTIDE SEQUENCE [LARGE SCALE GENOMIC DNA]</scope>
    <source>
        <strain evidence="19">CGMCC 4.1641</strain>
    </source>
</reference>
<evidence type="ECO:0000256" key="1">
    <source>
        <dbReference type="ARBA" id="ARBA00000312"/>
    </source>
</evidence>
<evidence type="ECO:0000256" key="3">
    <source>
        <dbReference type="ARBA" id="ARBA00001522"/>
    </source>
</evidence>
<dbReference type="InterPro" id="IPR027417">
    <property type="entry name" value="P-loop_NTPase"/>
</dbReference>
<evidence type="ECO:0000256" key="4">
    <source>
        <dbReference type="ARBA" id="ARBA00003889"/>
    </source>
</evidence>
<comment type="catalytic activity">
    <reaction evidence="1">
        <text>adenosylcob(III)inamide + ATP = adenosylcob(III)inamide phosphate + ADP + H(+)</text>
        <dbReference type="Rhea" id="RHEA:15769"/>
        <dbReference type="ChEBI" id="CHEBI:2480"/>
        <dbReference type="ChEBI" id="CHEBI:15378"/>
        <dbReference type="ChEBI" id="CHEBI:30616"/>
        <dbReference type="ChEBI" id="CHEBI:58502"/>
        <dbReference type="ChEBI" id="CHEBI:456216"/>
        <dbReference type="EC" id="2.7.1.156"/>
    </reaction>
</comment>
<keyword evidence="19" id="KW-1185">Reference proteome</keyword>
<comment type="caution">
    <text evidence="18">The sequence shown here is derived from an EMBL/GenBank/DDBJ whole genome shotgun (WGS) entry which is preliminary data.</text>
</comment>
<comment type="catalytic activity">
    <reaction evidence="3">
        <text>adenosylcob(III)inamide + GTP = adenosylcob(III)inamide phosphate + GDP + H(+)</text>
        <dbReference type="Rhea" id="RHEA:15765"/>
        <dbReference type="ChEBI" id="CHEBI:2480"/>
        <dbReference type="ChEBI" id="CHEBI:15378"/>
        <dbReference type="ChEBI" id="CHEBI:37565"/>
        <dbReference type="ChEBI" id="CHEBI:58189"/>
        <dbReference type="ChEBI" id="CHEBI:58502"/>
        <dbReference type="EC" id="2.7.1.156"/>
    </reaction>
</comment>
<keyword evidence="10" id="KW-0169">Cobalamin biosynthesis</keyword>
<evidence type="ECO:0000256" key="10">
    <source>
        <dbReference type="ARBA" id="ARBA00022573"/>
    </source>
</evidence>
<evidence type="ECO:0000256" key="7">
    <source>
        <dbReference type="ARBA" id="ARBA00007490"/>
    </source>
</evidence>
<accession>A0ABV8S603</accession>
<dbReference type="PANTHER" id="PTHR34848:SF1">
    <property type="entry name" value="BIFUNCTIONAL ADENOSYLCOBALAMIN BIOSYNTHESIS PROTEIN COBU"/>
    <property type="match status" value="1"/>
</dbReference>
<keyword evidence="18" id="KW-0548">Nucleotidyltransferase</keyword>
<dbReference type="EMBL" id="JBHSED010000001">
    <property type="protein sequence ID" value="MFC4301859.1"/>
    <property type="molecule type" value="Genomic_DNA"/>
</dbReference>
<dbReference type="GO" id="GO:0016301">
    <property type="term" value="F:kinase activity"/>
    <property type="evidence" value="ECO:0007669"/>
    <property type="project" value="UniProtKB-KW"/>
</dbReference>
<comment type="function">
    <text evidence="4">Catalyzes ATP-dependent phosphorylation of adenosylcobinamide and addition of GMP to adenosylcobinamide phosphate.</text>
</comment>
<dbReference type="PANTHER" id="PTHR34848">
    <property type="match status" value="1"/>
</dbReference>
<gene>
    <name evidence="18" type="ORF">ACFO1S_00230</name>
</gene>
<evidence type="ECO:0000256" key="11">
    <source>
        <dbReference type="ARBA" id="ARBA00022679"/>
    </source>
</evidence>
<dbReference type="CDD" id="cd00544">
    <property type="entry name" value="CobU"/>
    <property type="match status" value="1"/>
</dbReference>
<evidence type="ECO:0000256" key="12">
    <source>
        <dbReference type="ARBA" id="ARBA00022741"/>
    </source>
</evidence>
<dbReference type="EC" id="2.7.7.62" evidence="9"/>
<keyword evidence="14" id="KW-0067">ATP-binding</keyword>
<evidence type="ECO:0000256" key="14">
    <source>
        <dbReference type="ARBA" id="ARBA00022840"/>
    </source>
</evidence>
<evidence type="ECO:0000256" key="9">
    <source>
        <dbReference type="ARBA" id="ARBA00012523"/>
    </source>
</evidence>
<evidence type="ECO:0000256" key="5">
    <source>
        <dbReference type="ARBA" id="ARBA00004692"/>
    </source>
</evidence>
<evidence type="ECO:0000256" key="17">
    <source>
        <dbReference type="ARBA" id="ARBA00030571"/>
    </source>
</evidence>
<dbReference type="SUPFAM" id="SSF52540">
    <property type="entry name" value="P-loop containing nucleoside triphosphate hydrolases"/>
    <property type="match status" value="1"/>
</dbReference>